<dbReference type="GeneID" id="114496816"/>
<dbReference type="GO" id="GO:0007340">
    <property type="term" value="P:acrosome reaction"/>
    <property type="evidence" value="ECO:0007669"/>
    <property type="project" value="TreeGrafter"/>
</dbReference>
<dbReference type="Gene3D" id="2.40.10.10">
    <property type="entry name" value="Trypsin-like serine proteases"/>
    <property type="match status" value="2"/>
</dbReference>
<sequence length="222" mass="24335">MVSLQVLTNHDSWWYHACRGSLLNAQKAHDRRLVFGAREIKYGSNQPVKPPLQERFVQKIVPSQSYSPILEANGITLVKLTPPVVCGSFIGPGCLPHFSAGPPRVSHSCWVTGWGFLREDAQKMSPVLQEALVSILDLGLCNSTLWYRGRVRSTNVCAGHPEGYVDTCQQLMETPKRKTLSGGRSSDDGESLRDDSEAVGFPELASLSTDPGNLSRLKSTPS</sequence>
<dbReference type="InterPro" id="IPR001254">
    <property type="entry name" value="Trypsin_dom"/>
</dbReference>
<dbReference type="PROSITE" id="PS50240">
    <property type="entry name" value="TRYPSIN_DOM"/>
    <property type="match status" value="1"/>
</dbReference>
<dbReference type="GO" id="GO:0004252">
    <property type="term" value="F:serine-type endopeptidase activity"/>
    <property type="evidence" value="ECO:0007669"/>
    <property type="project" value="InterPro"/>
</dbReference>
<dbReference type="SMART" id="SM00020">
    <property type="entry name" value="Tryp_SPc"/>
    <property type="match status" value="1"/>
</dbReference>
<dbReference type="PANTHER" id="PTHR24252:SF8">
    <property type="entry name" value="ACROSIN"/>
    <property type="match status" value="1"/>
</dbReference>
<proteinExistence type="predicted"/>
<keyword evidence="4" id="KW-1185">Reference proteome</keyword>
<feature type="compositionally biased region" description="Basic and acidic residues" evidence="2">
    <location>
        <begin position="185"/>
        <end position="196"/>
    </location>
</feature>
<dbReference type="GO" id="GO:0006508">
    <property type="term" value="P:proteolysis"/>
    <property type="evidence" value="ECO:0007669"/>
    <property type="project" value="InterPro"/>
</dbReference>
<dbReference type="RefSeq" id="XP_035880990.1">
    <property type="nucleotide sequence ID" value="XM_036025097.1"/>
</dbReference>
<evidence type="ECO:0000313" key="4">
    <source>
        <dbReference type="Proteomes" id="UP000504628"/>
    </source>
</evidence>
<dbReference type="OrthoDB" id="6339452at2759"/>
<gene>
    <name evidence="5" type="primary">LOC114496816</name>
</gene>
<keyword evidence="1" id="KW-1015">Disulfide bond</keyword>
<dbReference type="InParanoid" id="A0A7E6DQB0"/>
<protein>
    <submittedName>
        <fullName evidence="5">Acrosin-like</fullName>
    </submittedName>
</protein>
<evidence type="ECO:0000259" key="3">
    <source>
        <dbReference type="PROSITE" id="PS50240"/>
    </source>
</evidence>
<dbReference type="InterPro" id="IPR043504">
    <property type="entry name" value="Peptidase_S1_PA_chymotrypsin"/>
</dbReference>
<feature type="compositionally biased region" description="Polar residues" evidence="2">
    <location>
        <begin position="206"/>
        <end position="222"/>
    </location>
</feature>
<evidence type="ECO:0000256" key="1">
    <source>
        <dbReference type="ARBA" id="ARBA00023157"/>
    </source>
</evidence>
<dbReference type="KEGG" id="pdic:114496816"/>
<accession>A0A7E6DQB0</accession>
<evidence type="ECO:0000256" key="2">
    <source>
        <dbReference type="SAM" id="MobiDB-lite"/>
    </source>
</evidence>
<evidence type="ECO:0000313" key="5">
    <source>
        <dbReference type="RefSeq" id="XP_035880990.1"/>
    </source>
</evidence>
<dbReference type="PANTHER" id="PTHR24252">
    <property type="entry name" value="ACROSIN-RELATED"/>
    <property type="match status" value="1"/>
</dbReference>
<dbReference type="Pfam" id="PF00089">
    <property type="entry name" value="Trypsin"/>
    <property type="match status" value="1"/>
</dbReference>
<dbReference type="Proteomes" id="UP000504628">
    <property type="component" value="Chromosome 5"/>
</dbReference>
<feature type="region of interest" description="Disordered" evidence="2">
    <location>
        <begin position="175"/>
        <end position="222"/>
    </location>
</feature>
<organism evidence="4 5">
    <name type="scientific">Phyllostomus discolor</name>
    <name type="common">pale spear-nosed bat</name>
    <dbReference type="NCBI Taxonomy" id="89673"/>
    <lineage>
        <taxon>Eukaryota</taxon>
        <taxon>Metazoa</taxon>
        <taxon>Chordata</taxon>
        <taxon>Craniata</taxon>
        <taxon>Vertebrata</taxon>
        <taxon>Euteleostomi</taxon>
        <taxon>Mammalia</taxon>
        <taxon>Eutheria</taxon>
        <taxon>Laurasiatheria</taxon>
        <taxon>Chiroptera</taxon>
        <taxon>Yangochiroptera</taxon>
        <taxon>Phyllostomidae</taxon>
        <taxon>Phyllostominae</taxon>
        <taxon>Phyllostomus</taxon>
    </lineage>
</organism>
<reference evidence="5" key="1">
    <citation type="submission" date="2025-08" db="UniProtKB">
        <authorList>
            <consortium name="RefSeq"/>
        </authorList>
    </citation>
    <scope>IDENTIFICATION</scope>
    <source>
        <tissue evidence="5">Muscle</tissue>
    </source>
</reference>
<dbReference type="AlphaFoldDB" id="A0A7E6DQB0"/>
<name>A0A7E6DQB0_9CHIR</name>
<dbReference type="InterPro" id="IPR009003">
    <property type="entry name" value="Peptidase_S1_PA"/>
</dbReference>
<dbReference type="SUPFAM" id="SSF50494">
    <property type="entry name" value="Trypsin-like serine proteases"/>
    <property type="match status" value="1"/>
</dbReference>
<feature type="domain" description="Peptidase S1" evidence="3">
    <location>
        <begin position="1"/>
        <end position="222"/>
    </location>
</feature>